<protein>
    <submittedName>
        <fullName evidence="2">Uncharacterized protein</fullName>
    </submittedName>
</protein>
<accession>D6WNT8</accession>
<keyword evidence="1" id="KW-0732">Signal</keyword>
<reference evidence="2 3" key="2">
    <citation type="journal article" date="2010" name="Nucleic Acids Res.">
        <title>BeetleBase in 2010: revisions to provide comprehensive genomic information for Tribolium castaneum.</title>
        <authorList>
            <person name="Kim H.S."/>
            <person name="Murphy T."/>
            <person name="Xia J."/>
            <person name="Caragea D."/>
            <person name="Park Y."/>
            <person name="Beeman R.W."/>
            <person name="Lorenzen M.D."/>
            <person name="Butcher S."/>
            <person name="Manak J.R."/>
            <person name="Brown S.J."/>
        </authorList>
    </citation>
    <scope>GENOME REANNOTATION</scope>
    <source>
        <strain evidence="2 3">Georgia GA2</strain>
    </source>
</reference>
<gene>
    <name evidence="2" type="primary">GLEAN_13970</name>
    <name evidence="2" type="ORF">TcasGA2_TC013970</name>
</gene>
<reference evidence="2 3" key="1">
    <citation type="journal article" date="2008" name="Nature">
        <title>The genome of the model beetle and pest Tribolium castaneum.</title>
        <authorList>
            <consortium name="Tribolium Genome Sequencing Consortium"/>
            <person name="Richards S."/>
            <person name="Gibbs R.A."/>
            <person name="Weinstock G.M."/>
            <person name="Brown S.J."/>
            <person name="Denell R."/>
            <person name="Beeman R.W."/>
            <person name="Gibbs R."/>
            <person name="Beeman R.W."/>
            <person name="Brown S.J."/>
            <person name="Bucher G."/>
            <person name="Friedrich M."/>
            <person name="Grimmelikhuijzen C.J."/>
            <person name="Klingler M."/>
            <person name="Lorenzen M."/>
            <person name="Richards S."/>
            <person name="Roth S."/>
            <person name="Schroder R."/>
            <person name="Tautz D."/>
            <person name="Zdobnov E.M."/>
            <person name="Muzny D."/>
            <person name="Gibbs R.A."/>
            <person name="Weinstock G.M."/>
            <person name="Attaway T."/>
            <person name="Bell S."/>
            <person name="Buhay C.J."/>
            <person name="Chandrabose M.N."/>
            <person name="Chavez D."/>
            <person name="Clerk-Blankenburg K.P."/>
            <person name="Cree A."/>
            <person name="Dao M."/>
            <person name="Davis C."/>
            <person name="Chacko J."/>
            <person name="Dinh H."/>
            <person name="Dugan-Rocha S."/>
            <person name="Fowler G."/>
            <person name="Garner T.T."/>
            <person name="Garnes J."/>
            <person name="Gnirke A."/>
            <person name="Hawes A."/>
            <person name="Hernandez J."/>
            <person name="Hines S."/>
            <person name="Holder M."/>
            <person name="Hume J."/>
            <person name="Jhangiani S.N."/>
            <person name="Joshi V."/>
            <person name="Khan Z.M."/>
            <person name="Jackson L."/>
            <person name="Kovar C."/>
            <person name="Kowis A."/>
            <person name="Lee S."/>
            <person name="Lewis L.R."/>
            <person name="Margolis J."/>
            <person name="Morgan M."/>
            <person name="Nazareth L.V."/>
            <person name="Nguyen N."/>
            <person name="Okwuonu G."/>
            <person name="Parker D."/>
            <person name="Richards S."/>
            <person name="Ruiz S.J."/>
            <person name="Santibanez J."/>
            <person name="Savard J."/>
            <person name="Scherer S.E."/>
            <person name="Schneider B."/>
            <person name="Sodergren E."/>
            <person name="Tautz D."/>
            <person name="Vattahil S."/>
            <person name="Villasana D."/>
            <person name="White C.S."/>
            <person name="Wright R."/>
            <person name="Park Y."/>
            <person name="Beeman R.W."/>
            <person name="Lord J."/>
            <person name="Oppert B."/>
            <person name="Lorenzen M."/>
            <person name="Brown S."/>
            <person name="Wang L."/>
            <person name="Savard J."/>
            <person name="Tautz D."/>
            <person name="Richards S."/>
            <person name="Weinstock G."/>
            <person name="Gibbs R.A."/>
            <person name="Liu Y."/>
            <person name="Worley K."/>
            <person name="Weinstock G."/>
            <person name="Elsik C.G."/>
            <person name="Reese J.T."/>
            <person name="Elhaik E."/>
            <person name="Landan G."/>
            <person name="Graur D."/>
            <person name="Arensburger P."/>
            <person name="Atkinson P."/>
            <person name="Beeman R.W."/>
            <person name="Beidler J."/>
            <person name="Brown S.J."/>
            <person name="Demuth J.P."/>
            <person name="Drury D.W."/>
            <person name="Du Y.Z."/>
            <person name="Fujiwara H."/>
            <person name="Lorenzen M."/>
            <person name="Maselli V."/>
            <person name="Osanai M."/>
            <person name="Park Y."/>
            <person name="Robertson H.M."/>
            <person name="Tu Z."/>
            <person name="Wang J.J."/>
            <person name="Wang S."/>
            <person name="Richards S."/>
            <person name="Song H."/>
            <person name="Zhang L."/>
            <person name="Sodergren E."/>
            <person name="Werner D."/>
            <person name="Stanke M."/>
            <person name="Morgenstern B."/>
            <person name="Solovyev V."/>
            <person name="Kosarev P."/>
            <person name="Brown G."/>
            <person name="Chen H.C."/>
            <person name="Ermolaeva O."/>
            <person name="Hlavina W."/>
            <person name="Kapustin Y."/>
            <person name="Kiryutin B."/>
            <person name="Kitts P."/>
            <person name="Maglott D."/>
            <person name="Pruitt K."/>
            <person name="Sapojnikov V."/>
            <person name="Souvorov A."/>
            <person name="Mackey A.J."/>
            <person name="Waterhouse R.M."/>
            <person name="Wyder S."/>
            <person name="Zdobnov E.M."/>
            <person name="Zdobnov E.M."/>
            <person name="Wyder S."/>
            <person name="Kriventseva E.V."/>
            <person name="Kadowaki T."/>
            <person name="Bork P."/>
            <person name="Aranda M."/>
            <person name="Bao R."/>
            <person name="Beermann A."/>
            <person name="Berns N."/>
            <person name="Bolognesi R."/>
            <person name="Bonneton F."/>
            <person name="Bopp D."/>
            <person name="Brown S.J."/>
            <person name="Bucher G."/>
            <person name="Butts T."/>
            <person name="Chaumot A."/>
            <person name="Denell R.E."/>
            <person name="Ferrier D.E."/>
            <person name="Friedrich M."/>
            <person name="Gordon C.M."/>
            <person name="Jindra M."/>
            <person name="Klingler M."/>
            <person name="Lan Q."/>
            <person name="Lattorff H.M."/>
            <person name="Laudet V."/>
            <person name="von Levetsow C."/>
            <person name="Liu Z."/>
            <person name="Lutz R."/>
            <person name="Lynch J.A."/>
            <person name="da Fonseca R.N."/>
            <person name="Posnien N."/>
            <person name="Reuter R."/>
            <person name="Roth S."/>
            <person name="Savard J."/>
            <person name="Schinko J.B."/>
            <person name="Schmitt C."/>
            <person name="Schoppmeier M."/>
            <person name="Schroder R."/>
            <person name="Shippy T.D."/>
            <person name="Simonnet F."/>
            <person name="Marques-Souza H."/>
            <person name="Tautz D."/>
            <person name="Tomoyasu Y."/>
            <person name="Trauner J."/>
            <person name="Van der Zee M."/>
            <person name="Vervoort M."/>
            <person name="Wittkopp N."/>
            <person name="Wimmer E.A."/>
            <person name="Yang X."/>
            <person name="Jones A.K."/>
            <person name="Sattelle D.B."/>
            <person name="Ebert P.R."/>
            <person name="Nelson D."/>
            <person name="Scott J.G."/>
            <person name="Beeman R.W."/>
            <person name="Muthukrishnan S."/>
            <person name="Kramer K.J."/>
            <person name="Arakane Y."/>
            <person name="Beeman R.W."/>
            <person name="Zhu Q."/>
            <person name="Hogenkamp D."/>
            <person name="Dixit R."/>
            <person name="Oppert B."/>
            <person name="Jiang H."/>
            <person name="Zou Z."/>
            <person name="Marshall J."/>
            <person name="Elpidina E."/>
            <person name="Vinokurov K."/>
            <person name="Oppert C."/>
            <person name="Zou Z."/>
            <person name="Evans J."/>
            <person name="Lu Z."/>
            <person name="Zhao P."/>
            <person name="Sumathipala N."/>
            <person name="Altincicek B."/>
            <person name="Vilcinskas A."/>
            <person name="Williams M."/>
            <person name="Hultmark D."/>
            <person name="Hetru C."/>
            <person name="Jiang H."/>
            <person name="Grimmelikhuijzen C.J."/>
            <person name="Hauser F."/>
            <person name="Cazzamali G."/>
            <person name="Williamson M."/>
            <person name="Park Y."/>
            <person name="Li B."/>
            <person name="Tanaka Y."/>
            <person name="Predel R."/>
            <person name="Neupert S."/>
            <person name="Schachtner J."/>
            <person name="Verleyen P."/>
            <person name="Raible F."/>
            <person name="Bork P."/>
            <person name="Friedrich M."/>
            <person name="Walden K.K."/>
            <person name="Robertson H.M."/>
            <person name="Angeli S."/>
            <person name="Foret S."/>
            <person name="Bucher G."/>
            <person name="Schuetz S."/>
            <person name="Maleszka R."/>
            <person name="Wimmer E.A."/>
            <person name="Beeman R.W."/>
            <person name="Lorenzen M."/>
            <person name="Tomoyasu Y."/>
            <person name="Miller S.C."/>
            <person name="Grossmann D."/>
            <person name="Bucher G."/>
        </authorList>
    </citation>
    <scope>NUCLEOTIDE SEQUENCE [LARGE SCALE GENOMIC DNA]</scope>
    <source>
        <strain evidence="2 3">Georgia GA2</strain>
    </source>
</reference>
<feature type="chain" id="PRO_5003089994" evidence="1">
    <location>
        <begin position="18"/>
        <end position="51"/>
    </location>
</feature>
<feature type="signal peptide" evidence="1">
    <location>
        <begin position="1"/>
        <end position="17"/>
    </location>
</feature>
<proteinExistence type="predicted"/>
<evidence type="ECO:0000313" key="3">
    <source>
        <dbReference type="Proteomes" id="UP000007266"/>
    </source>
</evidence>
<dbReference type="HOGENOM" id="CLU_3109054_0_0_1"/>
<keyword evidence="3" id="KW-1185">Reference proteome</keyword>
<name>D6WNT8_TRICA</name>
<dbReference type="Proteomes" id="UP000007266">
    <property type="component" value="Linkage group 5"/>
</dbReference>
<sequence>MKLQSLFMLIIAQYAIADEFLVSSTTNSQDVQNEFNGSAIRFIKALLEAHF</sequence>
<dbReference type="InParanoid" id="D6WNT8"/>
<organism evidence="2 3">
    <name type="scientific">Tribolium castaneum</name>
    <name type="common">Red flour beetle</name>
    <dbReference type="NCBI Taxonomy" id="7070"/>
    <lineage>
        <taxon>Eukaryota</taxon>
        <taxon>Metazoa</taxon>
        <taxon>Ecdysozoa</taxon>
        <taxon>Arthropoda</taxon>
        <taxon>Hexapoda</taxon>
        <taxon>Insecta</taxon>
        <taxon>Pterygota</taxon>
        <taxon>Neoptera</taxon>
        <taxon>Endopterygota</taxon>
        <taxon>Coleoptera</taxon>
        <taxon>Polyphaga</taxon>
        <taxon>Cucujiformia</taxon>
        <taxon>Tenebrionidae</taxon>
        <taxon>Tenebrionidae incertae sedis</taxon>
        <taxon>Tribolium</taxon>
    </lineage>
</organism>
<evidence type="ECO:0000256" key="1">
    <source>
        <dbReference type="SAM" id="SignalP"/>
    </source>
</evidence>
<dbReference type="EMBL" id="KQ971342">
    <property type="protein sequence ID" value="EFA03854.1"/>
    <property type="molecule type" value="Genomic_DNA"/>
</dbReference>
<dbReference type="AlphaFoldDB" id="D6WNT8"/>
<evidence type="ECO:0000313" key="2">
    <source>
        <dbReference type="EMBL" id="EFA03854.1"/>
    </source>
</evidence>